<dbReference type="Proteomes" id="UP001470230">
    <property type="component" value="Unassembled WGS sequence"/>
</dbReference>
<dbReference type="PROSITE" id="PS50011">
    <property type="entry name" value="PROTEIN_KINASE_DOM"/>
    <property type="match status" value="1"/>
</dbReference>
<dbReference type="SMART" id="SM00220">
    <property type="entry name" value="S_TKc"/>
    <property type="match status" value="1"/>
</dbReference>
<dbReference type="Pfam" id="PF00069">
    <property type="entry name" value="Pkinase"/>
    <property type="match status" value="1"/>
</dbReference>
<evidence type="ECO:0000259" key="1">
    <source>
        <dbReference type="PROSITE" id="PS50011"/>
    </source>
</evidence>
<dbReference type="PANTHER" id="PTHR44329:SF214">
    <property type="entry name" value="PROTEIN KINASE DOMAIN-CONTAINING PROTEIN"/>
    <property type="match status" value="1"/>
</dbReference>
<dbReference type="Gene3D" id="3.90.228.10">
    <property type="match status" value="1"/>
</dbReference>
<accession>A0ABR2GTB4</accession>
<name>A0ABR2GTB4_9EUKA</name>
<dbReference type="SUPFAM" id="SSF56112">
    <property type="entry name" value="Protein kinase-like (PK-like)"/>
    <property type="match status" value="1"/>
</dbReference>
<gene>
    <name evidence="2" type="ORF">M9Y10_037309</name>
</gene>
<dbReference type="SUPFAM" id="SSF56399">
    <property type="entry name" value="ADP-ribosylation"/>
    <property type="match status" value="1"/>
</dbReference>
<feature type="domain" description="Protein kinase" evidence="1">
    <location>
        <begin position="31"/>
        <end position="286"/>
    </location>
</feature>
<dbReference type="InterPro" id="IPR000719">
    <property type="entry name" value="Prot_kinase_dom"/>
</dbReference>
<keyword evidence="3" id="KW-1185">Reference proteome</keyword>
<dbReference type="PANTHER" id="PTHR44329">
    <property type="entry name" value="SERINE/THREONINE-PROTEIN KINASE TNNI3K-RELATED"/>
    <property type="match status" value="1"/>
</dbReference>
<dbReference type="Gene3D" id="1.10.510.10">
    <property type="entry name" value="Transferase(Phosphotransferase) domain 1"/>
    <property type="match status" value="1"/>
</dbReference>
<protein>
    <recommendedName>
        <fullName evidence="1">Protein kinase domain-containing protein</fullName>
    </recommendedName>
</protein>
<dbReference type="InterPro" id="IPR051681">
    <property type="entry name" value="Ser/Thr_Kinases-Pseudokinases"/>
</dbReference>
<evidence type="ECO:0000313" key="3">
    <source>
        <dbReference type="Proteomes" id="UP001470230"/>
    </source>
</evidence>
<dbReference type="EMBL" id="JAPFFF010000063">
    <property type="protein sequence ID" value="KAK8836787.1"/>
    <property type="molecule type" value="Genomic_DNA"/>
</dbReference>
<comment type="caution">
    <text evidence="2">The sequence shown here is derived from an EMBL/GenBank/DDBJ whole genome shotgun (WGS) entry which is preliminary data.</text>
</comment>
<organism evidence="2 3">
    <name type="scientific">Tritrichomonas musculus</name>
    <dbReference type="NCBI Taxonomy" id="1915356"/>
    <lineage>
        <taxon>Eukaryota</taxon>
        <taxon>Metamonada</taxon>
        <taxon>Parabasalia</taxon>
        <taxon>Tritrichomonadida</taxon>
        <taxon>Tritrichomonadidae</taxon>
        <taxon>Tritrichomonas</taxon>
    </lineage>
</organism>
<evidence type="ECO:0000313" key="2">
    <source>
        <dbReference type="EMBL" id="KAK8836787.1"/>
    </source>
</evidence>
<reference evidence="2 3" key="1">
    <citation type="submission" date="2024-04" db="EMBL/GenBank/DDBJ databases">
        <title>Tritrichomonas musculus Genome.</title>
        <authorList>
            <person name="Alves-Ferreira E."/>
            <person name="Grigg M."/>
            <person name="Lorenzi H."/>
            <person name="Galac M."/>
        </authorList>
    </citation>
    <scope>NUCLEOTIDE SEQUENCE [LARGE SCALE GENOMIC DNA]</scope>
    <source>
        <strain evidence="2 3">EAF2021</strain>
    </source>
</reference>
<sequence length="942" mass="109207">MKGKHFDADVNLNDLINDDSVKKVNMEDYKIQPSRHSTFGGYSKTFEVIEKATMKRHIAKILSDDSDEGQTKNFINQIHIMSELNFPSIIKFIGYGVTKKSRRPKHVILLESAAKYTLSNMIDHNPAVFNDTKKHIILYGIASGMAYVHSLGYLHCNLKPESIFLDENFFPKIWDFSLAEEMTIKFSIVIGDTVLYIAPEVIEGKQYVKASDVYSFSMIMYEILTKSFPFKNKPAYHLMQIMSGKRPEIPEHLPDVYKNLIERCWAQDPDDRPSFEEIKTILQTNIADLKIDNDEFNNYCDMLNIHESKEKAKSKQPNILSKSDEQELPQDAGSSQIECSVCLKKFNEKEVICVEGDVFMCREDFDRFERLNELPQNFVDCYCDKIIDETFSLFVSSTNVDSCRKEDIFIDSETLSDSLHLNEDFKYFCPTVTFHFERSPSEIDFKKIIEILPDCMSVTNIRKGSTFIVIAFIAAEEAQATDEGVRKMIEEIKAKLNPPMKEPIVGNFGEPTLEVPDDNGIKEFFQKKSVNIFQNPEILSLINCKRVQKKVNEKLKKQKIEDKNLGFIFDHFDMFESSEEQVRKDIEKSEYEFIVTGETIIANKFFNEYEEIKNTILKEGSESSECFLYHGSQLKNHFGIVGEHFNEPNVDECIDDDIGGLKDRGYYGIGIYATDDIFYASMYSNNRYMLKYNRMASIICCRAIYNKMKVLEIKPIEKKWQNPLPYYGKEMSPEIANNYGIHKVLVGSSTRYRPIHEKNIQKNLIAAYEYVFSDSHQIIPISSFTIKRTDHFMIWVDDCLEDNHEILDEIRKTVEVNIYLKRSVSECIELIKKKKRNAVKIIVSVSKKETEEEIINATNDIKEIKCIFMIYSKGRSLTELPGDRKNVLYTNKSSHIIKFGKCGMKIEKITKLAKKLRKQYNIQMSIDLEKMSDPLEKLTYPF</sequence>
<proteinExistence type="predicted"/>
<dbReference type="InterPro" id="IPR011009">
    <property type="entry name" value="Kinase-like_dom_sf"/>
</dbReference>